<protein>
    <submittedName>
        <fullName evidence="2">Uncharacterized protein</fullName>
    </submittedName>
</protein>
<sequence>STQAVEPMFKTVDTEIPQDQRDDLGNIEDQPNVKEAYKHDWFKKLERLPTSDRD</sequence>
<dbReference type="EMBL" id="BKCJ011232573">
    <property type="protein sequence ID" value="GFD07608.1"/>
    <property type="molecule type" value="Genomic_DNA"/>
</dbReference>
<dbReference type="AlphaFoldDB" id="A0A699TDX3"/>
<evidence type="ECO:0000256" key="1">
    <source>
        <dbReference type="SAM" id="MobiDB-lite"/>
    </source>
</evidence>
<reference evidence="2" key="1">
    <citation type="journal article" date="2019" name="Sci. Rep.">
        <title>Draft genome of Tanacetum cinerariifolium, the natural source of mosquito coil.</title>
        <authorList>
            <person name="Yamashiro T."/>
            <person name="Shiraishi A."/>
            <person name="Satake H."/>
            <person name="Nakayama K."/>
        </authorList>
    </citation>
    <scope>NUCLEOTIDE SEQUENCE</scope>
</reference>
<feature type="region of interest" description="Disordered" evidence="1">
    <location>
        <begin position="1"/>
        <end position="30"/>
    </location>
</feature>
<organism evidence="2">
    <name type="scientific">Tanacetum cinerariifolium</name>
    <name type="common">Dalmatian daisy</name>
    <name type="synonym">Chrysanthemum cinerariifolium</name>
    <dbReference type="NCBI Taxonomy" id="118510"/>
    <lineage>
        <taxon>Eukaryota</taxon>
        <taxon>Viridiplantae</taxon>
        <taxon>Streptophyta</taxon>
        <taxon>Embryophyta</taxon>
        <taxon>Tracheophyta</taxon>
        <taxon>Spermatophyta</taxon>
        <taxon>Magnoliopsida</taxon>
        <taxon>eudicotyledons</taxon>
        <taxon>Gunneridae</taxon>
        <taxon>Pentapetalae</taxon>
        <taxon>asterids</taxon>
        <taxon>campanulids</taxon>
        <taxon>Asterales</taxon>
        <taxon>Asteraceae</taxon>
        <taxon>Asteroideae</taxon>
        <taxon>Anthemideae</taxon>
        <taxon>Anthemidinae</taxon>
        <taxon>Tanacetum</taxon>
    </lineage>
</organism>
<comment type="caution">
    <text evidence="2">The sequence shown here is derived from an EMBL/GenBank/DDBJ whole genome shotgun (WGS) entry which is preliminary data.</text>
</comment>
<name>A0A699TDX3_TANCI</name>
<evidence type="ECO:0000313" key="2">
    <source>
        <dbReference type="EMBL" id="GFD07608.1"/>
    </source>
</evidence>
<gene>
    <name evidence="2" type="ORF">Tci_879577</name>
</gene>
<proteinExistence type="predicted"/>
<accession>A0A699TDX3</accession>
<feature type="non-terminal residue" evidence="2">
    <location>
        <position position="1"/>
    </location>
</feature>